<evidence type="ECO:0000313" key="2">
    <source>
        <dbReference type="Proteomes" id="UP001229836"/>
    </source>
</evidence>
<gene>
    <name evidence="1" type="ORF">QLH32_16075</name>
</gene>
<name>A0ABY8S1G1_9GAMM</name>
<accession>A0ABY8S1G1</accession>
<evidence type="ECO:0000313" key="1">
    <source>
        <dbReference type="EMBL" id="WHP05503.1"/>
    </source>
</evidence>
<sequence>MNQAQFLKRFFEIEAGKKLPHSEETYSDMSFEVTITPYVPEKNYVVVFSGSHPIFPIIIDFPTNEHHLRLGLIDLFLIATDKVRKGKKRINFLKLIDEYVRTNNLIQLD</sequence>
<reference evidence="1 2" key="1">
    <citation type="submission" date="2023-05" db="EMBL/GenBank/DDBJ databases">
        <title>The complete genome of Acinetobacter sp. nov KCTC 92772.</title>
        <authorList>
            <person name="Zhou G."/>
        </authorList>
    </citation>
    <scope>NUCLEOTIDE SEQUENCE [LARGE SCALE GENOMIC DNA]</scope>
    <source>
        <strain evidence="1 2">KCTC 92772</strain>
    </source>
</reference>
<protein>
    <submittedName>
        <fullName evidence="1">Uncharacterized protein</fullName>
    </submittedName>
</protein>
<proteinExistence type="predicted"/>
<dbReference type="Proteomes" id="UP001229836">
    <property type="component" value="Chromosome"/>
</dbReference>
<dbReference type="EMBL" id="CP125669">
    <property type="protein sequence ID" value="WHP05503.1"/>
    <property type="molecule type" value="Genomic_DNA"/>
</dbReference>
<keyword evidence="2" id="KW-1185">Reference proteome</keyword>
<organism evidence="1 2">
    <name type="scientific">Acinetobacter corruptisaponis</name>
    <dbReference type="NCBI Taxonomy" id="3045147"/>
    <lineage>
        <taxon>Bacteria</taxon>
        <taxon>Pseudomonadati</taxon>
        <taxon>Pseudomonadota</taxon>
        <taxon>Gammaproteobacteria</taxon>
        <taxon>Moraxellales</taxon>
        <taxon>Moraxellaceae</taxon>
        <taxon>Acinetobacter</taxon>
    </lineage>
</organism>
<dbReference type="RefSeq" id="WP_256414508.1">
    <property type="nucleotide sequence ID" value="NZ_CP125669.1"/>
</dbReference>